<organism evidence="1 2">
    <name type="scientific">Fodinibius salsisoli</name>
    <dbReference type="NCBI Taxonomy" id="2820877"/>
    <lineage>
        <taxon>Bacteria</taxon>
        <taxon>Pseudomonadati</taxon>
        <taxon>Balneolota</taxon>
        <taxon>Balneolia</taxon>
        <taxon>Balneolales</taxon>
        <taxon>Balneolaceae</taxon>
        <taxon>Fodinibius</taxon>
    </lineage>
</organism>
<dbReference type="CDD" id="cd07820">
    <property type="entry name" value="SRPBCC_3"/>
    <property type="match status" value="1"/>
</dbReference>
<dbReference type="SUPFAM" id="SSF55961">
    <property type="entry name" value="Bet v1-like"/>
    <property type="match status" value="1"/>
</dbReference>
<sequence length="156" mass="18212">MAFYQLKRTQVLPASLDEVWAFIAAPRNLQRITPDYMGFDITSSDLPEQMYTGMIISYKVSPLLGIEMDWVTEITHLKEKAYFVDEQRIGPYSMWHHEHHIKPVNQGVEMHDIVTYQPPFGFLGAIAHRLIIRDKLNEIFAYRWKALEDEFGNIPA</sequence>
<keyword evidence="2" id="KW-1185">Reference proteome</keyword>
<evidence type="ECO:0000313" key="2">
    <source>
        <dbReference type="Proteomes" id="UP001207918"/>
    </source>
</evidence>
<gene>
    <name evidence="1" type="ORF">J6I44_15490</name>
</gene>
<accession>A0ABT3PQY6</accession>
<dbReference type="InterPro" id="IPR023393">
    <property type="entry name" value="START-like_dom_sf"/>
</dbReference>
<protein>
    <submittedName>
        <fullName evidence="1">SRPBCC family protein</fullName>
    </submittedName>
</protein>
<dbReference type="Proteomes" id="UP001207918">
    <property type="component" value="Unassembled WGS sequence"/>
</dbReference>
<comment type="caution">
    <text evidence="1">The sequence shown here is derived from an EMBL/GenBank/DDBJ whole genome shotgun (WGS) entry which is preliminary data.</text>
</comment>
<dbReference type="Gene3D" id="3.30.530.20">
    <property type="match status" value="1"/>
</dbReference>
<name>A0ABT3PQY6_9BACT</name>
<dbReference type="RefSeq" id="WP_265767056.1">
    <property type="nucleotide sequence ID" value="NZ_JAGGJA010000011.1"/>
</dbReference>
<reference evidence="1 2" key="1">
    <citation type="submission" date="2021-03" db="EMBL/GenBank/DDBJ databases">
        <title>Aliifodinibius sp. nov., a new bacterium isolated from saline soil.</title>
        <authorList>
            <person name="Galisteo C."/>
            <person name="De La Haba R."/>
            <person name="Sanchez-Porro C."/>
            <person name="Ventosa A."/>
        </authorList>
    </citation>
    <scope>NUCLEOTIDE SEQUENCE [LARGE SCALE GENOMIC DNA]</scope>
    <source>
        <strain evidence="1 2">1BSP15-2V2</strain>
    </source>
</reference>
<dbReference type="EMBL" id="JAGGJA010000011">
    <property type="protein sequence ID" value="MCW9708269.1"/>
    <property type="molecule type" value="Genomic_DNA"/>
</dbReference>
<proteinExistence type="predicted"/>
<evidence type="ECO:0000313" key="1">
    <source>
        <dbReference type="EMBL" id="MCW9708269.1"/>
    </source>
</evidence>